<evidence type="ECO:0000313" key="1">
    <source>
        <dbReference type="EMBL" id="KAJ8299898.1"/>
    </source>
</evidence>
<keyword evidence="2" id="KW-1185">Reference proteome</keyword>
<organism evidence="1 2">
    <name type="scientific">Tegillarca granosa</name>
    <name type="common">Malaysian cockle</name>
    <name type="synonym">Anadara granosa</name>
    <dbReference type="NCBI Taxonomy" id="220873"/>
    <lineage>
        <taxon>Eukaryota</taxon>
        <taxon>Metazoa</taxon>
        <taxon>Spiralia</taxon>
        <taxon>Lophotrochozoa</taxon>
        <taxon>Mollusca</taxon>
        <taxon>Bivalvia</taxon>
        <taxon>Autobranchia</taxon>
        <taxon>Pteriomorphia</taxon>
        <taxon>Arcoida</taxon>
        <taxon>Arcoidea</taxon>
        <taxon>Arcidae</taxon>
        <taxon>Tegillarca</taxon>
    </lineage>
</organism>
<proteinExistence type="predicted"/>
<reference evidence="1 2" key="1">
    <citation type="submission" date="2022-12" db="EMBL/GenBank/DDBJ databases">
        <title>Chromosome-level genome of Tegillarca granosa.</title>
        <authorList>
            <person name="Kim J."/>
        </authorList>
    </citation>
    <scope>NUCLEOTIDE SEQUENCE [LARGE SCALE GENOMIC DNA]</scope>
    <source>
        <strain evidence="1">Teg-2019</strain>
        <tissue evidence="1">Adductor muscle</tissue>
    </source>
</reference>
<sequence>MYKQAKTSISYGKDGDQWEINVGIIGAPTNKTFKFKLGEEYNSQDLDGSPMKSLVSTDGSKIIEKHINEGLQGAEMNIERWIEGDTMM</sequence>
<dbReference type="InterPro" id="IPR012674">
    <property type="entry name" value="Calycin"/>
</dbReference>
<evidence type="ECO:0000313" key="2">
    <source>
        <dbReference type="Proteomes" id="UP001217089"/>
    </source>
</evidence>
<protein>
    <submittedName>
        <fullName evidence="1">Uncharacterized protein</fullName>
    </submittedName>
</protein>
<name>A0ABQ9E382_TEGGR</name>
<accession>A0ABQ9E382</accession>
<feature type="non-terminal residue" evidence="1">
    <location>
        <position position="88"/>
    </location>
</feature>
<dbReference type="EMBL" id="JARBDR010000919">
    <property type="protein sequence ID" value="KAJ8299898.1"/>
    <property type="molecule type" value="Genomic_DNA"/>
</dbReference>
<gene>
    <name evidence="1" type="ORF">KUTeg_021417</name>
</gene>
<dbReference type="SUPFAM" id="SSF50814">
    <property type="entry name" value="Lipocalins"/>
    <property type="match status" value="1"/>
</dbReference>
<dbReference type="Gene3D" id="2.40.128.20">
    <property type="match status" value="1"/>
</dbReference>
<comment type="caution">
    <text evidence="1">The sequence shown here is derived from an EMBL/GenBank/DDBJ whole genome shotgun (WGS) entry which is preliminary data.</text>
</comment>
<dbReference type="Proteomes" id="UP001217089">
    <property type="component" value="Unassembled WGS sequence"/>
</dbReference>
<dbReference type="CDD" id="cd00742">
    <property type="entry name" value="FABP"/>
    <property type="match status" value="1"/>
</dbReference>